<dbReference type="Proteomes" id="UP000199459">
    <property type="component" value="Unassembled WGS sequence"/>
</dbReference>
<evidence type="ECO:0000313" key="2">
    <source>
        <dbReference type="EMBL" id="SEN01512.1"/>
    </source>
</evidence>
<protein>
    <submittedName>
        <fullName evidence="2">Uncharacterized protein</fullName>
    </submittedName>
</protein>
<gene>
    <name evidence="2" type="ORF">SAMN05216325_1069</name>
</gene>
<feature type="coiled-coil region" evidence="1">
    <location>
        <begin position="330"/>
        <end position="357"/>
    </location>
</feature>
<accession>A0A1H8D2X9</accession>
<organism evidence="2 3">
    <name type="scientific">Nitrosomonas marina</name>
    <dbReference type="NCBI Taxonomy" id="917"/>
    <lineage>
        <taxon>Bacteria</taxon>
        <taxon>Pseudomonadati</taxon>
        <taxon>Pseudomonadota</taxon>
        <taxon>Betaproteobacteria</taxon>
        <taxon>Nitrosomonadales</taxon>
        <taxon>Nitrosomonadaceae</taxon>
        <taxon>Nitrosomonas</taxon>
    </lineage>
</organism>
<evidence type="ECO:0000313" key="3">
    <source>
        <dbReference type="Proteomes" id="UP000199459"/>
    </source>
</evidence>
<proteinExistence type="predicted"/>
<keyword evidence="1" id="KW-0175">Coiled coil</keyword>
<dbReference type="AlphaFoldDB" id="A0A1H8D2X9"/>
<sequence length="599" mass="68669">MIFKMFKKEPKVHVSMDTKQFVSKDDLEPYIQPMVFLFDFEEDVVGKLKDLRINCYEGSFGATVKVNNKKHEEKLLKLNHDYPANLHEFDVVMLDLTNNQSENYDPSKHQLSNTSGNTAHALLSTYPEQIFDPRPLSIDIVSRDLIELSKKKSVIIAFCGSENISEYQFVEITRHGPSITSRKELSNFLFYQDFPGHISRNGRKVKLPTNESKLSPLFLKHLDNINFKTVFYHPTEWRDKKNQPIEDFVPLLLNERDEIVSYAHIVDKSTVFVFPDITDKPNFVSELFKTYLPEVVPEIFPFHGEFKWLNDGDYPLPGENKLLLERAELEDKFNKNIAEIEEKLASLKVKYKFLSDLITETGDTLVSAVETYLNWLGFESVVNLDDTNPDILEEDIQVDCKDRFLVVEIKGIGGTSTDKDCSQISKIKYRRAEQRGKFDVFGLYIVNHQRYMPPKSRATTPFTENQIKDAGHDKRGLLTTYDLYKAYFLIEEGIMQKADVRESLFKAGLIVLEPENIESIGVPHELFMDGQVAIVNLNGTTLSVGDTLIVKKQGVYSKATIESLQVNDNGVDTFNGGEVGIKLDRKLKKNSELFVRNKV</sequence>
<name>A0A1H8D2X9_9PROT</name>
<dbReference type="EMBL" id="FOCP01000006">
    <property type="protein sequence ID" value="SEN01512.1"/>
    <property type="molecule type" value="Genomic_DNA"/>
</dbReference>
<evidence type="ECO:0000256" key="1">
    <source>
        <dbReference type="SAM" id="Coils"/>
    </source>
</evidence>
<reference evidence="2 3" key="1">
    <citation type="submission" date="2016-10" db="EMBL/GenBank/DDBJ databases">
        <authorList>
            <person name="de Groot N.N."/>
        </authorList>
    </citation>
    <scope>NUCLEOTIDE SEQUENCE [LARGE SCALE GENOMIC DNA]</scope>
    <source>
        <strain evidence="2 3">Nm22</strain>
    </source>
</reference>